<protein>
    <submittedName>
        <fullName evidence="1">Uncharacterized protein</fullName>
    </submittedName>
</protein>
<keyword evidence="2" id="KW-1185">Reference proteome</keyword>
<reference evidence="1" key="2">
    <citation type="submission" date="2018-08" db="UniProtKB">
        <authorList>
            <consortium name="EnsemblPlants"/>
        </authorList>
    </citation>
    <scope>IDENTIFICATION</scope>
    <source>
        <strain evidence="1">Yugu1</strain>
    </source>
</reference>
<sequence length="77" mass="8756">MDSAAVQKVDLFGNLRIYAYFQLPEAFRRCYALPRLWVPRYPPQAFPLLNLAINVKAMPSKVLLNGRILSTSMNAKS</sequence>
<dbReference type="Proteomes" id="UP000004995">
    <property type="component" value="Unassembled WGS sequence"/>
</dbReference>
<proteinExistence type="predicted"/>
<name>K3Z2R2_SETIT</name>
<dbReference type="InParanoid" id="K3Z2R2"/>
<evidence type="ECO:0000313" key="2">
    <source>
        <dbReference type="Proteomes" id="UP000004995"/>
    </source>
</evidence>
<organism evidence="1 2">
    <name type="scientific">Setaria italica</name>
    <name type="common">Foxtail millet</name>
    <name type="synonym">Panicum italicum</name>
    <dbReference type="NCBI Taxonomy" id="4555"/>
    <lineage>
        <taxon>Eukaryota</taxon>
        <taxon>Viridiplantae</taxon>
        <taxon>Streptophyta</taxon>
        <taxon>Embryophyta</taxon>
        <taxon>Tracheophyta</taxon>
        <taxon>Spermatophyta</taxon>
        <taxon>Magnoliopsida</taxon>
        <taxon>Liliopsida</taxon>
        <taxon>Poales</taxon>
        <taxon>Poaceae</taxon>
        <taxon>PACMAD clade</taxon>
        <taxon>Panicoideae</taxon>
        <taxon>Panicodae</taxon>
        <taxon>Paniceae</taxon>
        <taxon>Cenchrinae</taxon>
        <taxon>Setaria</taxon>
    </lineage>
</organism>
<dbReference type="AlphaFoldDB" id="K3Z2R2"/>
<dbReference type="Gramene" id="KQK85718">
    <property type="protein sequence ID" value="KQK85718"/>
    <property type="gene ID" value="SETIT_020830mg"/>
</dbReference>
<reference evidence="2" key="1">
    <citation type="journal article" date="2012" name="Nat. Biotechnol.">
        <title>Reference genome sequence of the model plant Setaria.</title>
        <authorList>
            <person name="Bennetzen J.L."/>
            <person name="Schmutz J."/>
            <person name="Wang H."/>
            <person name="Percifield R."/>
            <person name="Hawkins J."/>
            <person name="Pontaroli A.C."/>
            <person name="Estep M."/>
            <person name="Feng L."/>
            <person name="Vaughn J.N."/>
            <person name="Grimwood J."/>
            <person name="Jenkins J."/>
            <person name="Barry K."/>
            <person name="Lindquist E."/>
            <person name="Hellsten U."/>
            <person name="Deshpande S."/>
            <person name="Wang X."/>
            <person name="Wu X."/>
            <person name="Mitros T."/>
            <person name="Triplett J."/>
            <person name="Yang X."/>
            <person name="Ye C.Y."/>
            <person name="Mauro-Herrera M."/>
            <person name="Wang L."/>
            <person name="Li P."/>
            <person name="Sharma M."/>
            <person name="Sharma R."/>
            <person name="Ronald P.C."/>
            <person name="Panaud O."/>
            <person name="Kellogg E.A."/>
            <person name="Brutnell T.P."/>
            <person name="Doust A.N."/>
            <person name="Tuskan G.A."/>
            <person name="Rokhsar D."/>
            <person name="Devos K.M."/>
        </authorList>
    </citation>
    <scope>NUCLEOTIDE SEQUENCE [LARGE SCALE GENOMIC DNA]</scope>
    <source>
        <strain evidence="2">cv. Yugu1</strain>
    </source>
</reference>
<dbReference type="EnsemblPlants" id="KQK85718">
    <property type="protein sequence ID" value="KQK85718"/>
    <property type="gene ID" value="SETIT_020830mg"/>
</dbReference>
<evidence type="ECO:0000313" key="1">
    <source>
        <dbReference type="EnsemblPlants" id="KQK85718"/>
    </source>
</evidence>
<accession>K3Z2R2</accession>
<dbReference type="HOGENOM" id="CLU_2642756_0_0_1"/>